<dbReference type="Proteomes" id="UP000452235">
    <property type="component" value="Unassembled WGS sequence"/>
</dbReference>
<feature type="compositionally biased region" description="Pro residues" evidence="1">
    <location>
        <begin position="153"/>
        <end position="169"/>
    </location>
</feature>
<reference evidence="2 3" key="1">
    <citation type="submission" date="2020-01" db="EMBL/GenBank/DDBJ databases">
        <title>Aspergillus terreus IFO 6365 whole genome shotgun sequence.</title>
        <authorList>
            <person name="Kanamasa S."/>
            <person name="Takahashi H."/>
        </authorList>
    </citation>
    <scope>NUCLEOTIDE SEQUENCE [LARGE SCALE GENOMIC DNA]</scope>
    <source>
        <strain evidence="2 3">IFO 6365</strain>
    </source>
</reference>
<comment type="caution">
    <text evidence="2">The sequence shown here is derived from an EMBL/GenBank/DDBJ whole genome shotgun (WGS) entry which is preliminary data.</text>
</comment>
<keyword evidence="3" id="KW-1185">Reference proteome</keyword>
<accession>A0A5M3Z1G8</accession>
<dbReference type="AlphaFoldDB" id="A0A5M3Z1G8"/>
<evidence type="ECO:0000313" key="3">
    <source>
        <dbReference type="Proteomes" id="UP000452235"/>
    </source>
</evidence>
<organism evidence="2 3">
    <name type="scientific">Aspergillus terreus</name>
    <dbReference type="NCBI Taxonomy" id="33178"/>
    <lineage>
        <taxon>Eukaryota</taxon>
        <taxon>Fungi</taxon>
        <taxon>Dikarya</taxon>
        <taxon>Ascomycota</taxon>
        <taxon>Pezizomycotina</taxon>
        <taxon>Eurotiomycetes</taxon>
        <taxon>Eurotiomycetidae</taxon>
        <taxon>Eurotiales</taxon>
        <taxon>Aspergillaceae</taxon>
        <taxon>Aspergillus</taxon>
        <taxon>Aspergillus subgen. Circumdati</taxon>
    </lineage>
</organism>
<sequence>MASFSRDTAIAGPQAKRPCIRDTPMPNSAPKLSSAGLSSFNFTPQDTSDKSYLKNRADIVKPFKETDAVKKSAYNPATIARDVLIAAGRHPTERPLNHHLLCLRDTFAAVDLTSDLASFRWDLVDPGQPTAPADLDRVAKSRDDNELRTPDPRSAPVPAVPAQAPPTPLPAVNTHHHHNNNNNIQHPSPPTQQAHIPNRDIQPPSRRQTPLETPKSTPRPPSQPPVHSNSPAVQPKMVVGKRPPGRPPKSSKPPMVEKPAAPVPYPVYRCFWRNCCAELHNLDMLKRHIGRTHIPHTLVCEWADCTVTKNMPAVELLRHVKKEHIEPIAWKLGDGPSVPRTIDDTAGSPVPKTIPELSHPEGEDSLIFPASDSSIRAFNKVHGKHSQREKAMEIMKAVQRMKGHVGFGLDPGGCQLATPARNERVSNEENFYEVV</sequence>
<evidence type="ECO:0000313" key="2">
    <source>
        <dbReference type="EMBL" id="GFF15914.1"/>
    </source>
</evidence>
<dbReference type="EMBL" id="BLJY01000005">
    <property type="protein sequence ID" value="GFF15914.1"/>
    <property type="molecule type" value="Genomic_DNA"/>
</dbReference>
<feature type="region of interest" description="Disordered" evidence="1">
    <location>
        <begin position="123"/>
        <end position="259"/>
    </location>
</feature>
<feature type="compositionally biased region" description="Basic and acidic residues" evidence="1">
    <location>
        <begin position="134"/>
        <end position="151"/>
    </location>
</feature>
<protein>
    <submittedName>
        <fullName evidence="2">C2H2 finger domain protein</fullName>
    </submittedName>
</protein>
<name>A0A5M3Z1G8_ASPTE</name>
<evidence type="ECO:0000256" key="1">
    <source>
        <dbReference type="SAM" id="MobiDB-lite"/>
    </source>
</evidence>
<feature type="region of interest" description="Disordered" evidence="1">
    <location>
        <begin position="1"/>
        <end position="40"/>
    </location>
</feature>
<proteinExistence type="predicted"/>
<gene>
    <name evidence="2" type="ORF">ATEIFO6365_0005010400</name>
</gene>
<dbReference type="VEuPathDB" id="FungiDB:ATEG_05043"/>
<dbReference type="OrthoDB" id="5424797at2759"/>